<reference evidence="3 4" key="1">
    <citation type="submission" date="2009-01" db="EMBL/GenBank/DDBJ databases">
        <authorList>
            <person name="Qin X."/>
            <person name="Bachman B."/>
            <person name="Battles P."/>
            <person name="Bell A."/>
            <person name="Bess C."/>
            <person name="Bickham C."/>
            <person name="Chaboub L."/>
            <person name="Chen D."/>
            <person name="Coyle M."/>
            <person name="Deiros D.R."/>
            <person name="Dinh H."/>
            <person name="Forbes L."/>
            <person name="Fowler G."/>
            <person name="Francisco L."/>
            <person name="Fu Q."/>
            <person name="Gubbala S."/>
            <person name="Hale W."/>
            <person name="Han Y."/>
            <person name="Hemphill L."/>
            <person name="Highlander S.K."/>
            <person name="Hirani K."/>
            <person name="Hogues M."/>
            <person name="Jackson L."/>
            <person name="Jakkamsetti A."/>
            <person name="Javaid M."/>
            <person name="Jiang H."/>
            <person name="Korchina V."/>
            <person name="Kovar C."/>
            <person name="Lara F."/>
            <person name="Lee S."/>
            <person name="Mata R."/>
            <person name="Mathew T."/>
            <person name="Moen C."/>
            <person name="Morales K."/>
            <person name="Munidasa M."/>
            <person name="Nazareth L."/>
            <person name="Ngo R."/>
            <person name="Nguyen L."/>
            <person name="Okwuonu G."/>
            <person name="Ongeri F."/>
            <person name="Patil S."/>
            <person name="Petrosino J."/>
            <person name="Pham C."/>
            <person name="Pham P."/>
            <person name="Pu L.-L."/>
            <person name="Puazo M."/>
            <person name="Raj R."/>
            <person name="Reid J."/>
            <person name="Rouhana J."/>
            <person name="Saada N."/>
            <person name="Shang Y."/>
            <person name="Simmons D."/>
            <person name="Thornton R."/>
            <person name="Warren J."/>
            <person name="Weissenberger G."/>
            <person name="Zhang J."/>
            <person name="Zhang L."/>
            <person name="Zhou C."/>
            <person name="Zhu D."/>
            <person name="Muzny D."/>
            <person name="Worley K."/>
            <person name="Gibbs R."/>
        </authorList>
    </citation>
    <scope>NUCLEOTIDE SEQUENCE [LARGE SCALE GENOMIC DNA]</scope>
    <source>
        <strain evidence="3 4">DSM 15436</strain>
    </source>
</reference>
<dbReference type="HOGENOM" id="CLU_583469_0_0_11"/>
<dbReference type="InterPro" id="IPR043777">
    <property type="entry name" value="DUF5719"/>
</dbReference>
<evidence type="ECO:0000313" key="3">
    <source>
        <dbReference type="EMBL" id="EEH63814.1"/>
    </source>
</evidence>
<comment type="caution">
    <text evidence="3">The sequence shown here is derived from an EMBL/GenBank/DDBJ whole genome shotgun (WGS) entry which is preliminary data.</text>
</comment>
<feature type="region of interest" description="Disordered" evidence="1">
    <location>
        <begin position="1"/>
        <end position="30"/>
    </location>
</feature>
<feature type="compositionally biased region" description="Acidic residues" evidence="1">
    <location>
        <begin position="17"/>
        <end position="27"/>
    </location>
</feature>
<accession>C0VZV5</accession>
<evidence type="ECO:0000256" key="1">
    <source>
        <dbReference type="SAM" id="MobiDB-lite"/>
    </source>
</evidence>
<gene>
    <name evidence="3" type="ORF">HMPREF0044_0833</name>
</gene>
<keyword evidence="2" id="KW-0472">Membrane</keyword>
<dbReference type="EMBL" id="ACFG01000030">
    <property type="protein sequence ID" value="EEH63814.1"/>
    <property type="molecule type" value="Genomic_DNA"/>
</dbReference>
<proteinExistence type="predicted"/>
<protein>
    <submittedName>
        <fullName evidence="3">Uncharacterized protein</fullName>
    </submittedName>
</protein>
<feature type="transmembrane region" description="Helical" evidence="2">
    <location>
        <begin position="45"/>
        <end position="67"/>
    </location>
</feature>
<dbReference type="Pfam" id="PF18986">
    <property type="entry name" value="DUF5719"/>
    <property type="match status" value="1"/>
</dbReference>
<keyword evidence="4" id="KW-1185">Reference proteome</keyword>
<dbReference type="AlphaFoldDB" id="C0VZV5"/>
<dbReference type="STRING" id="525245.HMPREF0044_0833"/>
<dbReference type="eggNOG" id="COG3147">
    <property type="taxonomic scope" value="Bacteria"/>
</dbReference>
<evidence type="ECO:0000313" key="4">
    <source>
        <dbReference type="Proteomes" id="UP000010301"/>
    </source>
</evidence>
<keyword evidence="2" id="KW-0812">Transmembrane</keyword>
<dbReference type="Proteomes" id="UP000010301">
    <property type="component" value="Unassembled WGS sequence"/>
</dbReference>
<keyword evidence="2" id="KW-1133">Transmembrane helix</keyword>
<organism evidence="3 4">
    <name type="scientific">Gleimia coleocanis DSM 15436</name>
    <dbReference type="NCBI Taxonomy" id="525245"/>
    <lineage>
        <taxon>Bacteria</taxon>
        <taxon>Bacillati</taxon>
        <taxon>Actinomycetota</taxon>
        <taxon>Actinomycetes</taxon>
        <taxon>Actinomycetales</taxon>
        <taxon>Actinomycetaceae</taxon>
        <taxon>Gleimia</taxon>
    </lineage>
</organism>
<evidence type="ECO:0000256" key="2">
    <source>
        <dbReference type="SAM" id="Phobius"/>
    </source>
</evidence>
<sequence>MEGAEPMSNETRCADTIAEETPEPEITEDTHAESTAQKLISKGKVVGTLTTLGISGIALLSAATFAFSADLWLPRSSQYAINSDFQREVTNLATLPEHSYLLGCNVGFPTEAKTEATTGKVFLNTTEGTTVTAVKTLGENGKTPLSQPTRGQKVIDANQPTLVSVSTTGKSSFAGTTFTAASNATLKGITTANCSTAQIHSWFATGNTGVGESTYLTVTNPSGNATQITLEAWNGTGKFSHGPSLTIPANTTETFNVASFFPDEDRLGLHASVHGPGVVVTLHSAGEKGLASRGLETVAPVVAPSKENIFPSVVASSNGTKIQILNPRNEVATAKILVADPLGTKPLPGAENIEIAGSAVFELDLAGIGEGSKTLILQSDKPLVANITSIFEGGDKEDDNVLADRTIWSATAALTSLKTPLPALQNGEKERLLALYNPSDVAVKVTVNGVEVQVPHNSELTHAVNSDKLEINSTQPIYAGMVIKKLEGKTTLVTRLQFVSPEAALPSLKLNLAD</sequence>
<name>C0VZV5_9ACTO</name>